<dbReference type="Pfam" id="PF13541">
    <property type="entry name" value="ChlI"/>
    <property type="match status" value="1"/>
</dbReference>
<dbReference type="STRING" id="521045.Kole_0393"/>
<sequence length="509" mass="56514">MSHYSKVKSVTMQGLKAIEILVEVDLDKKAILQDVDIVGLGDTVIKESKKRIKSALKNSGFSFPNGRITVNLAPSDVKKEGSYLDLPIAVGILKANGIINSSTDNYIFFGELGLDGSVRKIRGVLPVLLQLSGKHAAAVKFILPTENTHEASTVEGIEIYTVKDIRELVLMLNGDIQKSPLSYVEPTFEATDSEDFSDIKGQEFAKRAAEIAAAGGHNLLLRGSPGCGKTMLARRMPGILPSFTLEEAMETTIIYSVAGLLNGKGLVTKRPFRAPHHTASTTSIIGGGSDAKPGEISLAHNGILFMDEFPEFRRDVLEALRQPLEDGEVTISRAKISATYPARFMLVAAQNPCPCGWYGDKTHECTCSWHEIKRYNKKTSGPIEDRIDIFVDMPRLEFSEYSSVKSGESTKTIRERVERARKRQNLRLKKYKIFSNSQLNHRQLEEIVDLDSEGKKLLEAAVDKLKLTGRSIDKILKVALTISDIEEEKHVFPRHLAEAIQYRKRELSF</sequence>
<dbReference type="KEGG" id="kol:Kole_0393"/>
<dbReference type="HOGENOM" id="CLU_026145_1_0_0"/>
<dbReference type="InterPro" id="IPR027417">
    <property type="entry name" value="P-loop_NTPase"/>
</dbReference>
<evidence type="ECO:0000256" key="2">
    <source>
        <dbReference type="ARBA" id="ARBA00022840"/>
    </source>
</evidence>
<accession>C5CDU9</accession>
<feature type="domain" description="MCM C-terminal AAA(+) ATPase" evidence="3">
    <location>
        <begin position="294"/>
        <end position="390"/>
    </location>
</feature>
<dbReference type="InterPro" id="IPR025158">
    <property type="entry name" value="Mg_chelat-rel_C"/>
</dbReference>
<dbReference type="OrthoDB" id="9813147at2"/>
<dbReference type="SUPFAM" id="SSF52540">
    <property type="entry name" value="P-loop containing nucleoside triphosphate hydrolases"/>
    <property type="match status" value="1"/>
</dbReference>
<dbReference type="PRINTS" id="PR01657">
    <property type="entry name" value="MCMFAMILY"/>
</dbReference>
<dbReference type="InterPro" id="IPR045006">
    <property type="entry name" value="CHLI-like"/>
</dbReference>
<evidence type="ECO:0000313" key="4">
    <source>
        <dbReference type="EMBL" id="ACR79118.1"/>
    </source>
</evidence>
<dbReference type="PANTHER" id="PTHR32039">
    <property type="entry name" value="MAGNESIUM-CHELATASE SUBUNIT CHLI"/>
    <property type="match status" value="1"/>
</dbReference>
<keyword evidence="1" id="KW-0547">Nucleotide-binding</keyword>
<dbReference type="EMBL" id="CP001634">
    <property type="protein sequence ID" value="ACR79118.1"/>
    <property type="molecule type" value="Genomic_DNA"/>
</dbReference>
<organism evidence="4 5">
    <name type="scientific">Kosmotoga olearia (strain ATCC BAA-1733 / DSM 21960 / TBF 19.5.1)</name>
    <dbReference type="NCBI Taxonomy" id="521045"/>
    <lineage>
        <taxon>Bacteria</taxon>
        <taxon>Thermotogati</taxon>
        <taxon>Thermotogota</taxon>
        <taxon>Thermotogae</taxon>
        <taxon>Kosmotogales</taxon>
        <taxon>Kosmotogaceae</taxon>
        <taxon>Kosmotoga</taxon>
    </lineage>
</organism>
<dbReference type="Pfam" id="PF01078">
    <property type="entry name" value="Mg_chelatase"/>
    <property type="match status" value="1"/>
</dbReference>
<dbReference type="eggNOG" id="COG0606">
    <property type="taxonomic scope" value="Bacteria"/>
</dbReference>
<dbReference type="PROSITE" id="PS50051">
    <property type="entry name" value="MCM_2"/>
    <property type="match status" value="1"/>
</dbReference>
<dbReference type="Proteomes" id="UP000002382">
    <property type="component" value="Chromosome"/>
</dbReference>
<name>C5CDU9_KOSOT</name>
<dbReference type="InterPro" id="IPR000523">
    <property type="entry name" value="Mg_chelatse_chII-like_cat_dom"/>
</dbReference>
<dbReference type="InterPro" id="IPR014721">
    <property type="entry name" value="Ribsml_uS5_D2-typ_fold_subgr"/>
</dbReference>
<keyword evidence="2" id="KW-0067">ATP-binding</keyword>
<dbReference type="Gene3D" id="3.40.50.300">
    <property type="entry name" value="P-loop containing nucleotide triphosphate hydrolases"/>
    <property type="match status" value="1"/>
</dbReference>
<dbReference type="InterPro" id="IPR020568">
    <property type="entry name" value="Ribosomal_Su5_D2-typ_SF"/>
</dbReference>
<dbReference type="Pfam" id="PF13335">
    <property type="entry name" value="Mg_chelatase_C"/>
    <property type="match status" value="1"/>
</dbReference>
<evidence type="ECO:0000313" key="5">
    <source>
        <dbReference type="Proteomes" id="UP000002382"/>
    </source>
</evidence>
<dbReference type="InterPro" id="IPR004482">
    <property type="entry name" value="Mg_chelat-rel"/>
</dbReference>
<protein>
    <submittedName>
        <fullName evidence="4">Mg chelatase, subunit ChlI</fullName>
    </submittedName>
</protein>
<dbReference type="InterPro" id="IPR001208">
    <property type="entry name" value="MCM_dom"/>
</dbReference>
<dbReference type="PANTHER" id="PTHR32039:SF7">
    <property type="entry name" value="COMPETENCE PROTEIN COMM"/>
    <property type="match status" value="1"/>
</dbReference>
<reference evidence="4 5" key="1">
    <citation type="submission" date="2009-06" db="EMBL/GenBank/DDBJ databases">
        <title>Complete sequence of Thermotogales bacterium TBF 19.5.1.</title>
        <authorList>
            <consortium name="US DOE Joint Genome Institute"/>
            <person name="Lucas S."/>
            <person name="Copeland A."/>
            <person name="Lapidus A."/>
            <person name="Glavina del Rio T."/>
            <person name="Tice H."/>
            <person name="Bruce D."/>
            <person name="Goodwin L."/>
            <person name="Pitluck S."/>
            <person name="Chertkov O."/>
            <person name="Brettin T."/>
            <person name="Detter J.C."/>
            <person name="Han C."/>
            <person name="Schmutz J."/>
            <person name="Larimer F."/>
            <person name="Land M."/>
            <person name="Hauser L."/>
            <person name="Kyrpides N."/>
            <person name="Ovchinnikova G."/>
            <person name="Noll K."/>
        </authorList>
    </citation>
    <scope>NUCLEOTIDE SEQUENCE [LARGE SCALE GENOMIC DNA]</scope>
    <source>
        <strain evidence="5">ATCC BAA-1733 / DSM 21960 / TBF 19.5.1</strain>
    </source>
</reference>
<dbReference type="AlphaFoldDB" id="C5CDU9"/>
<dbReference type="NCBIfam" id="TIGR00368">
    <property type="entry name" value="YifB family Mg chelatase-like AAA ATPase"/>
    <property type="match status" value="1"/>
</dbReference>
<dbReference type="SUPFAM" id="SSF54211">
    <property type="entry name" value="Ribosomal protein S5 domain 2-like"/>
    <property type="match status" value="1"/>
</dbReference>
<evidence type="ECO:0000256" key="1">
    <source>
        <dbReference type="ARBA" id="ARBA00022741"/>
    </source>
</evidence>
<proteinExistence type="predicted"/>
<dbReference type="GO" id="GO:0003677">
    <property type="term" value="F:DNA binding"/>
    <property type="evidence" value="ECO:0007669"/>
    <property type="project" value="InterPro"/>
</dbReference>
<gene>
    <name evidence="4" type="ordered locus">Kole_0393</name>
</gene>
<evidence type="ECO:0000259" key="3">
    <source>
        <dbReference type="PROSITE" id="PS50051"/>
    </source>
</evidence>
<reference evidence="4 5" key="2">
    <citation type="journal article" date="2011" name="J. Bacteriol.">
        <title>Genome Sequence of Kosmotoga olearia Strain TBF 19.5.1, a Thermophilic Bacterium with a Wide Growth Temperature Range, Isolated from the Troll B Oil Platform in the North Sea.</title>
        <authorList>
            <person name="Swithers K.S."/>
            <person name="Dipippo J.L."/>
            <person name="Bruce D.C."/>
            <person name="Detter C."/>
            <person name="Tapia R."/>
            <person name="Han S."/>
            <person name="Goodwin L.A."/>
            <person name="Han J."/>
            <person name="Woyke T."/>
            <person name="Pitluck S."/>
            <person name="Pennacchio L."/>
            <person name="Nolan M."/>
            <person name="Mikhailova N."/>
            <person name="Land M.L."/>
            <person name="Nesbo C.L."/>
            <person name="Gogarten J.P."/>
            <person name="Noll K.M."/>
        </authorList>
    </citation>
    <scope>NUCLEOTIDE SEQUENCE [LARGE SCALE GENOMIC DNA]</scope>
    <source>
        <strain evidence="5">ATCC BAA-1733 / DSM 21960 / TBF 19.5.1</strain>
    </source>
</reference>
<dbReference type="RefSeq" id="WP_012744905.1">
    <property type="nucleotide sequence ID" value="NC_012785.1"/>
</dbReference>
<keyword evidence="5" id="KW-1185">Reference proteome</keyword>
<dbReference type="GO" id="GO:0005524">
    <property type="term" value="F:ATP binding"/>
    <property type="evidence" value="ECO:0007669"/>
    <property type="project" value="UniProtKB-KW"/>
</dbReference>
<dbReference type="Gene3D" id="3.30.230.10">
    <property type="match status" value="1"/>
</dbReference>